<name>A0A0N4U130_DRAME</name>
<keyword evidence="6" id="KW-0479">Metal-binding</keyword>
<evidence type="ECO:0000256" key="8">
    <source>
        <dbReference type="ARBA" id="ARBA00023007"/>
    </source>
</evidence>
<dbReference type="Proteomes" id="UP000038040">
    <property type="component" value="Unplaced"/>
</dbReference>
<keyword evidence="7" id="KW-0862">Zinc</keyword>
<protein>
    <recommendedName>
        <fullName evidence="5">6-pyruvoyl tetrahydrobiopterin synthase</fullName>
        <ecNumber evidence="4">4.2.3.12</ecNumber>
    </recommendedName>
</protein>
<dbReference type="OrthoDB" id="14045at2759"/>
<dbReference type="InterPro" id="IPR022470">
    <property type="entry name" value="PTPS_Cys_AS"/>
</dbReference>
<dbReference type="Pfam" id="PF01242">
    <property type="entry name" value="PTPS"/>
    <property type="match status" value="1"/>
</dbReference>
<accession>A0A0N4U130</accession>
<evidence type="ECO:0000256" key="4">
    <source>
        <dbReference type="ARBA" id="ARBA00013100"/>
    </source>
</evidence>
<dbReference type="InterPro" id="IPR007115">
    <property type="entry name" value="6-PTP_synth/QueD"/>
</dbReference>
<evidence type="ECO:0000256" key="3">
    <source>
        <dbReference type="ARBA" id="ARBA00009164"/>
    </source>
</evidence>
<dbReference type="STRING" id="318479.A0A0N4U130"/>
<dbReference type="PROSITE" id="PS00988">
    <property type="entry name" value="PTPS_2"/>
    <property type="match status" value="1"/>
</dbReference>
<dbReference type="Gene3D" id="3.30.479.10">
    <property type="entry name" value="6-pyruvoyl tetrahydropterin synthase/QueD"/>
    <property type="match status" value="1"/>
</dbReference>
<dbReference type="EMBL" id="UYYG01001150">
    <property type="protein sequence ID" value="VDN54672.1"/>
    <property type="molecule type" value="Genomic_DNA"/>
</dbReference>
<dbReference type="FunFam" id="3.30.479.10:FF:000003">
    <property type="entry name" value="6-pyruvoyl tetrahydrobiopterin synthase"/>
    <property type="match status" value="1"/>
</dbReference>
<dbReference type="GO" id="GO:0005739">
    <property type="term" value="C:mitochondrion"/>
    <property type="evidence" value="ECO:0007669"/>
    <property type="project" value="TreeGrafter"/>
</dbReference>
<keyword evidence="12" id="KW-1185">Reference proteome</keyword>
<comment type="pathway">
    <text evidence="2">Cofactor biosynthesis; tetrahydrobiopterin biosynthesis; tetrahydrobiopterin from 7,8-dihydroneopterin triphosphate: step 1/3.</text>
</comment>
<evidence type="ECO:0000256" key="7">
    <source>
        <dbReference type="ARBA" id="ARBA00022833"/>
    </source>
</evidence>
<dbReference type="GO" id="GO:0003874">
    <property type="term" value="F:6-pyruvoyltetrahydropterin synthase activity"/>
    <property type="evidence" value="ECO:0007669"/>
    <property type="project" value="UniProtKB-EC"/>
</dbReference>
<reference evidence="13" key="1">
    <citation type="submission" date="2017-02" db="UniProtKB">
        <authorList>
            <consortium name="WormBaseParasite"/>
        </authorList>
    </citation>
    <scope>IDENTIFICATION</scope>
</reference>
<comment type="cofactor">
    <cofactor evidence="1">
        <name>Zn(2+)</name>
        <dbReference type="ChEBI" id="CHEBI:29105"/>
    </cofactor>
</comment>
<sequence>MANQHPYVELTRIEKFSACHRLHNNLLTAKENKDIYGKCNNPNGHGHNYTWEITLRGPIDPRTGMVYNLSELKNEMNEVLDLVDHKNLDLDVPYFTDNVSTTENLVVYLWSELKCRMKNPSLLYKSVLHETDKNIFAYQG</sequence>
<dbReference type="WBParaSite" id="DME_0000028501-mRNA-1">
    <property type="protein sequence ID" value="DME_0000028501-mRNA-1"/>
    <property type="gene ID" value="DME_0000028501"/>
</dbReference>
<evidence type="ECO:0000313" key="12">
    <source>
        <dbReference type="Proteomes" id="UP000274756"/>
    </source>
</evidence>
<comment type="similarity">
    <text evidence="3">Belongs to the PTPS family.</text>
</comment>
<evidence type="ECO:0000313" key="13">
    <source>
        <dbReference type="WBParaSite" id="DME_0000028501-mRNA-1"/>
    </source>
</evidence>
<reference evidence="10 12" key="2">
    <citation type="submission" date="2018-11" db="EMBL/GenBank/DDBJ databases">
        <authorList>
            <consortium name="Pathogen Informatics"/>
        </authorList>
    </citation>
    <scope>NUCLEOTIDE SEQUENCE [LARGE SCALE GENOMIC DNA]</scope>
</reference>
<proteinExistence type="inferred from homology"/>
<dbReference type="AlphaFoldDB" id="A0A0N4U130"/>
<dbReference type="PANTHER" id="PTHR12589:SF7">
    <property type="entry name" value="6-PYRUVOYL TETRAHYDROBIOPTERIN SYNTHASE"/>
    <property type="match status" value="1"/>
</dbReference>
<dbReference type="UniPathway" id="UPA00849">
    <property type="reaction ID" value="UER00819"/>
</dbReference>
<organism evidence="11 13">
    <name type="scientific">Dracunculus medinensis</name>
    <name type="common">Guinea worm</name>
    <dbReference type="NCBI Taxonomy" id="318479"/>
    <lineage>
        <taxon>Eukaryota</taxon>
        <taxon>Metazoa</taxon>
        <taxon>Ecdysozoa</taxon>
        <taxon>Nematoda</taxon>
        <taxon>Chromadorea</taxon>
        <taxon>Rhabditida</taxon>
        <taxon>Spirurina</taxon>
        <taxon>Dracunculoidea</taxon>
        <taxon>Dracunculidae</taxon>
        <taxon>Dracunculus</taxon>
    </lineage>
</organism>
<evidence type="ECO:0000256" key="1">
    <source>
        <dbReference type="ARBA" id="ARBA00001947"/>
    </source>
</evidence>
<keyword evidence="8" id="KW-0783">Tetrahydrobiopterin biosynthesis</keyword>
<evidence type="ECO:0000256" key="5">
    <source>
        <dbReference type="ARBA" id="ARBA00015587"/>
    </source>
</evidence>
<dbReference type="EC" id="4.2.3.12" evidence="4"/>
<gene>
    <name evidence="10" type="ORF">DME_LOCUS4645</name>
</gene>
<dbReference type="Proteomes" id="UP000274756">
    <property type="component" value="Unassembled WGS sequence"/>
</dbReference>
<evidence type="ECO:0000256" key="9">
    <source>
        <dbReference type="ARBA" id="ARBA00023239"/>
    </source>
</evidence>
<dbReference type="InterPro" id="IPR022469">
    <property type="entry name" value="PTPS_His_AS"/>
</dbReference>
<evidence type="ECO:0000313" key="11">
    <source>
        <dbReference type="Proteomes" id="UP000038040"/>
    </source>
</evidence>
<evidence type="ECO:0000256" key="6">
    <source>
        <dbReference type="ARBA" id="ARBA00022723"/>
    </source>
</evidence>
<evidence type="ECO:0000256" key="2">
    <source>
        <dbReference type="ARBA" id="ARBA00005126"/>
    </source>
</evidence>
<dbReference type="GO" id="GO:0046872">
    <property type="term" value="F:metal ion binding"/>
    <property type="evidence" value="ECO:0007669"/>
    <property type="project" value="UniProtKB-KW"/>
</dbReference>
<dbReference type="PANTHER" id="PTHR12589">
    <property type="entry name" value="PYRUVOYL TETRAHYDROBIOPTERIN SYNTHASE"/>
    <property type="match status" value="1"/>
</dbReference>
<dbReference type="GO" id="GO:0006729">
    <property type="term" value="P:tetrahydrobiopterin biosynthetic process"/>
    <property type="evidence" value="ECO:0007669"/>
    <property type="project" value="UniProtKB-UniPathway"/>
</dbReference>
<evidence type="ECO:0000313" key="10">
    <source>
        <dbReference type="EMBL" id="VDN54672.1"/>
    </source>
</evidence>
<dbReference type="PROSITE" id="PS00987">
    <property type="entry name" value="PTPS_1"/>
    <property type="match status" value="1"/>
</dbReference>
<keyword evidence="9" id="KW-0456">Lyase</keyword>
<dbReference type="InterPro" id="IPR038418">
    <property type="entry name" value="6-PTP_synth/QueD_sf"/>
</dbReference>
<dbReference type="SUPFAM" id="SSF55620">
    <property type="entry name" value="Tetrahydrobiopterin biosynthesis enzymes-like"/>
    <property type="match status" value="1"/>
</dbReference>